<keyword evidence="6 10" id="KW-0378">Hydrolase</keyword>
<accession>A0A941I6U5</accession>
<feature type="binding site" evidence="10">
    <location>
        <position position="204"/>
    </location>
    <ligand>
        <name>Mn(2+)</name>
        <dbReference type="ChEBI" id="CHEBI:29035"/>
        <label>1</label>
    </ligand>
</feature>
<comment type="catalytic activity">
    <reaction evidence="10">
        <text>UDP-2-N,3-O-bis[(3R)-3-hydroxytetradecanoyl]-alpha-D-glucosamine + H2O = 2-N,3-O-bis[(3R)-3-hydroxytetradecanoyl]-alpha-D-glucosaminyl 1-phosphate + UMP + 2 H(+)</text>
        <dbReference type="Rhea" id="RHEA:25213"/>
        <dbReference type="ChEBI" id="CHEBI:15377"/>
        <dbReference type="ChEBI" id="CHEBI:15378"/>
        <dbReference type="ChEBI" id="CHEBI:57865"/>
        <dbReference type="ChEBI" id="CHEBI:57957"/>
        <dbReference type="ChEBI" id="CHEBI:78847"/>
        <dbReference type="EC" id="3.6.1.54"/>
    </reaction>
</comment>
<dbReference type="EC" id="3.6.1.54" evidence="10"/>
<evidence type="ECO:0000256" key="9">
    <source>
        <dbReference type="ARBA" id="ARBA00023211"/>
    </source>
</evidence>
<dbReference type="NCBIfam" id="TIGR01854">
    <property type="entry name" value="lipid_A_lpxH"/>
    <property type="match status" value="1"/>
</dbReference>
<dbReference type="PANTHER" id="PTHR34990">
    <property type="entry name" value="UDP-2,3-DIACYLGLUCOSAMINE HYDROLASE-RELATED"/>
    <property type="match status" value="1"/>
</dbReference>
<keyword evidence="2 10" id="KW-0444">Lipid biosynthesis</keyword>
<protein>
    <recommendedName>
        <fullName evidence="10">UDP-2,3-diacylglucosamine hydrolase</fullName>
        <ecNumber evidence="10">3.6.1.54</ecNumber>
    </recommendedName>
    <alternativeName>
        <fullName evidence="10">UDP-2,3-diacylglucosamine diphosphatase</fullName>
    </alternativeName>
</protein>
<evidence type="ECO:0000256" key="10">
    <source>
        <dbReference type="HAMAP-Rule" id="MF_00575"/>
    </source>
</evidence>
<dbReference type="AlphaFoldDB" id="A0A941I6U5"/>
<evidence type="ECO:0000256" key="1">
    <source>
        <dbReference type="ARBA" id="ARBA00022475"/>
    </source>
</evidence>
<dbReference type="InterPro" id="IPR029052">
    <property type="entry name" value="Metallo-depent_PP-like"/>
</dbReference>
<keyword evidence="8 10" id="KW-0472">Membrane</keyword>
<keyword evidence="1 10" id="KW-1003">Cell membrane</keyword>
<evidence type="ECO:0000256" key="7">
    <source>
        <dbReference type="ARBA" id="ARBA00023098"/>
    </source>
</evidence>
<dbReference type="GO" id="GO:0008758">
    <property type="term" value="F:UDP-2,3-diacylglucosamine hydrolase activity"/>
    <property type="evidence" value="ECO:0007669"/>
    <property type="project" value="UniProtKB-UniRule"/>
</dbReference>
<evidence type="ECO:0000256" key="6">
    <source>
        <dbReference type="ARBA" id="ARBA00022801"/>
    </source>
</evidence>
<evidence type="ECO:0000256" key="4">
    <source>
        <dbReference type="ARBA" id="ARBA00022556"/>
    </source>
</evidence>
<keyword evidence="7 10" id="KW-0443">Lipid metabolism</keyword>
<evidence type="ECO:0000256" key="5">
    <source>
        <dbReference type="ARBA" id="ARBA00022723"/>
    </source>
</evidence>
<comment type="similarity">
    <text evidence="10">Belongs to the LpxH family.</text>
</comment>
<feature type="binding site" evidence="10">
    <location>
        <begin position="87"/>
        <end position="88"/>
    </location>
    <ligand>
        <name>substrate</name>
    </ligand>
</feature>
<dbReference type="GO" id="GO:0019897">
    <property type="term" value="C:extrinsic component of plasma membrane"/>
    <property type="evidence" value="ECO:0007669"/>
    <property type="project" value="UniProtKB-UniRule"/>
</dbReference>
<evidence type="ECO:0000313" key="12">
    <source>
        <dbReference type="EMBL" id="MBR7783056.1"/>
    </source>
</evidence>
<keyword evidence="4 10" id="KW-0441">Lipid A biosynthesis</keyword>
<feature type="binding site" evidence="10">
    <location>
        <position position="87"/>
    </location>
    <ligand>
        <name>Mn(2+)</name>
        <dbReference type="ChEBI" id="CHEBI:29035"/>
        <label>2</label>
    </ligand>
</feature>
<keyword evidence="9 10" id="KW-0464">Manganese</keyword>
<dbReference type="Gene3D" id="3.60.21.10">
    <property type="match status" value="1"/>
</dbReference>
<feature type="binding site" evidence="10">
    <location>
        <position position="202"/>
    </location>
    <ligand>
        <name>Mn(2+)</name>
        <dbReference type="ChEBI" id="CHEBI:29035"/>
        <label>2</label>
    </ligand>
</feature>
<evidence type="ECO:0000256" key="2">
    <source>
        <dbReference type="ARBA" id="ARBA00022516"/>
    </source>
</evidence>
<feature type="binding site" evidence="10">
    <location>
        <position position="122"/>
    </location>
    <ligand>
        <name>Mn(2+)</name>
        <dbReference type="ChEBI" id="CHEBI:29035"/>
        <label>2</label>
    </ligand>
</feature>
<keyword evidence="3 10" id="KW-0997">Cell inner membrane</keyword>
<dbReference type="Pfam" id="PF00149">
    <property type="entry name" value="Metallophos"/>
    <property type="match status" value="1"/>
</dbReference>
<comment type="subcellular location">
    <subcellularLocation>
        <location evidence="10">Cell inner membrane</location>
        <topology evidence="10">Peripheral membrane protein</topology>
        <orientation evidence="10">Cytoplasmic side</orientation>
    </subcellularLocation>
</comment>
<keyword evidence="13" id="KW-1185">Reference proteome</keyword>
<feature type="domain" description="Calcineurin-like phosphoesterase" evidence="11">
    <location>
        <begin position="11"/>
        <end position="206"/>
    </location>
</feature>
<dbReference type="PANTHER" id="PTHR34990:SF1">
    <property type="entry name" value="UDP-2,3-DIACYLGLUCOSAMINE HYDROLASE"/>
    <property type="match status" value="1"/>
</dbReference>
<feature type="binding site" evidence="10">
    <location>
        <position position="48"/>
    </location>
    <ligand>
        <name>Mn(2+)</name>
        <dbReference type="ChEBI" id="CHEBI:29035"/>
        <label>1</label>
    </ligand>
</feature>
<dbReference type="InterPro" id="IPR043461">
    <property type="entry name" value="LpxH-like"/>
</dbReference>
<comment type="cofactor">
    <cofactor evidence="10">
        <name>Mn(2+)</name>
        <dbReference type="ChEBI" id="CHEBI:29035"/>
    </cofactor>
    <text evidence="10">Binds 2 Mn(2+) ions per subunit in a binuclear metal center.</text>
</comment>
<reference evidence="12" key="1">
    <citation type="submission" date="2021-04" db="EMBL/GenBank/DDBJ databases">
        <title>novel species isolated from subtropical streams in China.</title>
        <authorList>
            <person name="Lu H."/>
        </authorList>
    </citation>
    <scope>NUCLEOTIDE SEQUENCE</scope>
    <source>
        <strain evidence="12">LFS511W</strain>
    </source>
</reference>
<proteinExistence type="inferred from homology"/>
<dbReference type="CDD" id="cd07398">
    <property type="entry name" value="MPP_YbbF-LpxH"/>
    <property type="match status" value="1"/>
</dbReference>
<dbReference type="EMBL" id="JAGSPN010000009">
    <property type="protein sequence ID" value="MBR7783056.1"/>
    <property type="molecule type" value="Genomic_DNA"/>
</dbReference>
<dbReference type="Proteomes" id="UP000680067">
    <property type="component" value="Unassembled WGS sequence"/>
</dbReference>
<comment type="pathway">
    <text evidence="10">Glycolipid biosynthesis; lipid IV(A) biosynthesis; lipid IV(A) from (3R)-3-hydroxytetradecanoyl-[acyl-carrier-protein] and UDP-N-acetyl-alpha-D-glucosamine: step 4/6.</text>
</comment>
<dbReference type="HAMAP" id="MF_00575">
    <property type="entry name" value="LpxH"/>
    <property type="match status" value="1"/>
</dbReference>
<comment type="caution">
    <text evidence="12">The sequence shown here is derived from an EMBL/GenBank/DDBJ whole genome shotgun (WGS) entry which is preliminary data.</text>
</comment>
<dbReference type="InterPro" id="IPR010138">
    <property type="entry name" value="UDP-diacylglucosamine_Hdrlase"/>
</dbReference>
<dbReference type="GO" id="GO:0005737">
    <property type="term" value="C:cytoplasm"/>
    <property type="evidence" value="ECO:0007669"/>
    <property type="project" value="InterPro"/>
</dbReference>
<evidence type="ECO:0000256" key="8">
    <source>
        <dbReference type="ARBA" id="ARBA00023136"/>
    </source>
</evidence>
<feature type="binding site" evidence="10">
    <location>
        <position position="130"/>
    </location>
    <ligand>
        <name>substrate</name>
    </ligand>
</feature>
<organism evidence="12 13">
    <name type="scientific">Undibacterium luofuense</name>
    <dbReference type="NCBI Taxonomy" id="2828733"/>
    <lineage>
        <taxon>Bacteria</taxon>
        <taxon>Pseudomonadati</taxon>
        <taxon>Pseudomonadota</taxon>
        <taxon>Betaproteobacteria</taxon>
        <taxon>Burkholderiales</taxon>
        <taxon>Oxalobacteraceae</taxon>
        <taxon>Undibacterium</taxon>
    </lineage>
</organism>
<evidence type="ECO:0000259" key="11">
    <source>
        <dbReference type="Pfam" id="PF00149"/>
    </source>
</evidence>
<comment type="caution">
    <text evidence="10">Lacks conserved residue(s) required for the propagation of feature annotation.</text>
</comment>
<dbReference type="InterPro" id="IPR004843">
    <property type="entry name" value="Calcineurin-like_PHP"/>
</dbReference>
<feature type="binding site" evidence="10">
    <location>
        <position position="202"/>
    </location>
    <ligand>
        <name>substrate</name>
    </ligand>
</feature>
<dbReference type="NCBIfam" id="NF003743">
    <property type="entry name" value="PRK05340.1"/>
    <property type="match status" value="1"/>
</dbReference>
<evidence type="ECO:0000313" key="13">
    <source>
        <dbReference type="Proteomes" id="UP000680067"/>
    </source>
</evidence>
<feature type="binding site" evidence="10">
    <location>
        <position position="15"/>
    </location>
    <ligand>
        <name>Mn(2+)</name>
        <dbReference type="ChEBI" id="CHEBI:29035"/>
        <label>1</label>
    </ligand>
</feature>
<evidence type="ECO:0000256" key="3">
    <source>
        <dbReference type="ARBA" id="ARBA00022519"/>
    </source>
</evidence>
<feature type="binding site" evidence="10">
    <location>
        <position position="168"/>
    </location>
    <ligand>
        <name>substrate</name>
    </ligand>
</feature>
<gene>
    <name evidence="10" type="primary">lpxH</name>
    <name evidence="12" type="ORF">KDM89_12965</name>
</gene>
<keyword evidence="5 10" id="KW-0479">Metal-binding</keyword>
<dbReference type="SUPFAM" id="SSF56300">
    <property type="entry name" value="Metallo-dependent phosphatases"/>
    <property type="match status" value="1"/>
</dbReference>
<feature type="binding site" evidence="10">
    <location>
        <position position="171"/>
    </location>
    <ligand>
        <name>substrate</name>
    </ligand>
</feature>
<sequence>MSTAQPSVVALFVSDVHLSADIPATTHAFLQFLQGPARAAQALYLMGDMFEYWVGDDDINDHYHQSICAALLDCTNAGIRLYWMHGNRDFLVGADFADRCGLQLLPETQSLRAGDKTIVITHGDAECTGDLAYMQFRKQVRNSQWQQQFLSQPLEKRRDIAKQMRAQSQQKQSAAMVLSDVDEDAVSSLAKAHQAHILIHGHTHRPALHQYADFSRYVLPDWDCDHAASPRGGWLALLSDGGLQAYDVHGEAIQLPVNRHTA</sequence>
<comment type="function">
    <text evidence="10">Hydrolyzes the pyrophosphate bond of UDP-2,3-diacylglucosamine to yield 2,3-diacylglucosamine 1-phosphate (lipid X) and UMP by catalyzing the attack of water at the alpha-P atom. Involved in the biosynthesis of lipid A, a phosphorylated glycolipid that anchors the lipopolysaccharide to the outer membrane of the cell.</text>
</comment>
<dbReference type="GO" id="GO:0009245">
    <property type="term" value="P:lipid A biosynthetic process"/>
    <property type="evidence" value="ECO:0007669"/>
    <property type="project" value="UniProtKB-UniRule"/>
</dbReference>
<dbReference type="GO" id="GO:0030145">
    <property type="term" value="F:manganese ion binding"/>
    <property type="evidence" value="ECO:0007669"/>
    <property type="project" value="UniProtKB-UniRule"/>
</dbReference>
<feature type="binding site" evidence="10">
    <location>
        <position position="17"/>
    </location>
    <ligand>
        <name>Mn(2+)</name>
        <dbReference type="ChEBI" id="CHEBI:29035"/>
        <label>1</label>
    </ligand>
</feature>
<name>A0A941I6U5_9BURK</name>
<feature type="binding site" evidence="10">
    <location>
        <position position="48"/>
    </location>
    <ligand>
        <name>Mn(2+)</name>
        <dbReference type="ChEBI" id="CHEBI:29035"/>
        <label>2</label>
    </ligand>
</feature>